<organism evidence="2 3">
    <name type="scientific">Xylophilus rhododendri</name>
    <dbReference type="NCBI Taxonomy" id="2697032"/>
    <lineage>
        <taxon>Bacteria</taxon>
        <taxon>Pseudomonadati</taxon>
        <taxon>Pseudomonadota</taxon>
        <taxon>Betaproteobacteria</taxon>
        <taxon>Burkholderiales</taxon>
        <taxon>Xylophilus</taxon>
    </lineage>
</organism>
<keyword evidence="3" id="KW-1185">Reference proteome</keyword>
<feature type="signal peptide" evidence="1">
    <location>
        <begin position="1"/>
        <end position="26"/>
    </location>
</feature>
<evidence type="ECO:0000256" key="1">
    <source>
        <dbReference type="SAM" id="SignalP"/>
    </source>
</evidence>
<dbReference type="SUPFAM" id="SSF49478">
    <property type="entry name" value="Cna protein B-type domain"/>
    <property type="match status" value="1"/>
</dbReference>
<feature type="chain" id="PRO_5032549139" evidence="1">
    <location>
        <begin position="27"/>
        <end position="246"/>
    </location>
</feature>
<evidence type="ECO:0000313" key="2">
    <source>
        <dbReference type="EMBL" id="QHI99031.1"/>
    </source>
</evidence>
<gene>
    <name evidence="2" type="ORF">GT347_14180</name>
</gene>
<protein>
    <submittedName>
        <fullName evidence="2">DUF4198 domain-containing protein</fullName>
    </submittedName>
</protein>
<dbReference type="KEGG" id="xyk:GT347_14180"/>
<dbReference type="AlphaFoldDB" id="A0A857J7J4"/>
<keyword evidence="1" id="KW-0732">Signal</keyword>
<dbReference type="Pfam" id="PF10670">
    <property type="entry name" value="DUF4198"/>
    <property type="match status" value="1"/>
</dbReference>
<proteinExistence type="predicted"/>
<dbReference type="Proteomes" id="UP000464787">
    <property type="component" value="Chromosome"/>
</dbReference>
<accession>A0A857J7J4</accession>
<evidence type="ECO:0000313" key="3">
    <source>
        <dbReference type="Proteomes" id="UP000464787"/>
    </source>
</evidence>
<sequence>MQVTFSPARRFACALAVLLVAGGASAHQIWIEQDAGGAKLFFGEYGENLREASPGLLDKFGKPVARKISAQGVQSADVAKTASAFTIPLSAAKGESLIAEDATYPMWDIKAPGTGKGMYLPAARLVTDLSAQKPQLTLDLVPTGVESAEGAQLQAFFQGKPLAKAKVEVVTASGWAQEHHTDADGKLSVSLPWRGTYVLELMHNGPAGERADGQKFEKASYVTSLTVVREAGLAALPAPPAATPNK</sequence>
<reference evidence="2 3" key="1">
    <citation type="submission" date="2020-01" db="EMBL/GenBank/DDBJ databases">
        <title>Genome sequencing of strain KACC 21265.</title>
        <authorList>
            <person name="Heo J."/>
            <person name="Kim S.-J."/>
            <person name="Kim J.-S."/>
            <person name="Hong S.-B."/>
            <person name="Kwon S.-W."/>
        </authorList>
    </citation>
    <scope>NUCLEOTIDE SEQUENCE [LARGE SCALE GENOMIC DNA]</scope>
    <source>
        <strain evidence="2 3">KACC 21265</strain>
    </source>
</reference>
<dbReference type="EMBL" id="CP047650">
    <property type="protein sequence ID" value="QHI99031.1"/>
    <property type="molecule type" value="Genomic_DNA"/>
</dbReference>
<dbReference type="RefSeq" id="WP_160552768.1">
    <property type="nucleotide sequence ID" value="NZ_CP047650.1"/>
</dbReference>
<dbReference type="InterPro" id="IPR019613">
    <property type="entry name" value="DUF4198"/>
</dbReference>
<name>A0A857J7J4_9BURK</name>